<dbReference type="InterPro" id="IPR009019">
    <property type="entry name" value="KH_sf_prok-type"/>
</dbReference>
<keyword evidence="2 7" id="KW-0963">Cytoplasm</keyword>
<sequence>MEKILDIVEAIASENDLPKERVIEAIKESMINMAKREIDDLANFAVNQDNVNRDLQLVQKMIVCSDEDFDESLESTHIPLSQAKELVDSVEINDELEYQINLESMNRNAVNQIFHEISHLVQRISEEEVLKRIEKDLHCIVLGNVISVDNVGNTSVEIGENRAILPLKNRIKGEQFQHGQTIRAILKYIGINRNGMRIELSRTTPKFLEELLKMEVPEIKDGEVHIHKIARIPGEKAKVALYTNNPKIDPIGSAVGTKGVRINAVSKELHGENIDCIEYSNIPEVFIAKSLAPAQVVSVKIHADSSVNKEKLQKGDKPMAVVHVLRSQKSKAIGRSGLNIRLASMLTGYEIELIEIPDRENLSEQVLENQEAKRNIIESVFSSSGIDSKSLNNVKPEEKKLDIEALKSLFKNSNMDDNSK</sequence>
<dbReference type="InterPro" id="IPR015946">
    <property type="entry name" value="KH_dom-like_a/b"/>
</dbReference>
<feature type="domain" description="Transcription factor NusA first KH" evidence="9">
    <location>
        <begin position="202"/>
        <end position="279"/>
    </location>
</feature>
<dbReference type="InterPro" id="IPR030842">
    <property type="entry name" value="TF_NusA_bacterial"/>
</dbReference>
<dbReference type="InterPro" id="IPR010213">
    <property type="entry name" value="TF_NusA"/>
</dbReference>
<dbReference type="EMBL" id="NXLW01000002">
    <property type="protein sequence ID" value="RDU73416.1"/>
    <property type="molecule type" value="Genomic_DNA"/>
</dbReference>
<name>A0A3D8J8H8_9HELI</name>
<evidence type="ECO:0000313" key="11">
    <source>
        <dbReference type="EMBL" id="RDU73416.1"/>
    </source>
</evidence>
<dbReference type="InterPro" id="IPR025249">
    <property type="entry name" value="TF_NusA_KH_1st"/>
</dbReference>
<dbReference type="CDD" id="cd02134">
    <property type="entry name" value="KH-II_NusA_rpt1"/>
    <property type="match status" value="1"/>
</dbReference>
<evidence type="ECO:0000256" key="5">
    <source>
        <dbReference type="ARBA" id="ARBA00023015"/>
    </source>
</evidence>
<dbReference type="Gene3D" id="3.30.300.20">
    <property type="match status" value="2"/>
</dbReference>
<dbReference type="GO" id="GO:0003723">
    <property type="term" value="F:RNA binding"/>
    <property type="evidence" value="ECO:0007669"/>
    <property type="project" value="UniProtKB-UniRule"/>
</dbReference>
<evidence type="ECO:0000256" key="1">
    <source>
        <dbReference type="ARBA" id="ARBA00022472"/>
    </source>
</evidence>
<keyword evidence="12" id="KW-1185">Reference proteome</keyword>
<dbReference type="Pfam" id="PF13184">
    <property type="entry name" value="KH_NusA_1st"/>
    <property type="match status" value="1"/>
</dbReference>
<organism evidence="11 12">
    <name type="scientific">Helicobacter aurati</name>
    <dbReference type="NCBI Taxonomy" id="137778"/>
    <lineage>
        <taxon>Bacteria</taxon>
        <taxon>Pseudomonadati</taxon>
        <taxon>Campylobacterota</taxon>
        <taxon>Epsilonproteobacteria</taxon>
        <taxon>Campylobacterales</taxon>
        <taxon>Helicobacteraceae</taxon>
        <taxon>Helicobacter</taxon>
    </lineage>
</organism>
<dbReference type="GO" id="GO:0005829">
    <property type="term" value="C:cytosol"/>
    <property type="evidence" value="ECO:0007669"/>
    <property type="project" value="TreeGrafter"/>
</dbReference>
<dbReference type="InterPro" id="IPR036555">
    <property type="entry name" value="NusA_N_sf"/>
</dbReference>
<proteinExistence type="inferred from homology"/>
<dbReference type="InterPro" id="IPR058582">
    <property type="entry name" value="KH_NusA_2nd"/>
</dbReference>
<comment type="subunit">
    <text evidence="7">Monomer. Binds directly to the core enzyme of the DNA-dependent RNA polymerase and to nascent RNA.</text>
</comment>
<keyword evidence="6 7" id="KW-0804">Transcription</keyword>
<accession>A0A3D8J8H8</accession>
<dbReference type="InterPro" id="IPR012340">
    <property type="entry name" value="NA-bd_OB-fold"/>
</dbReference>
<dbReference type="Proteomes" id="UP000256424">
    <property type="component" value="Unassembled WGS sequence"/>
</dbReference>
<dbReference type="PANTHER" id="PTHR22648:SF0">
    <property type="entry name" value="TRANSCRIPTION TERMINATION_ANTITERMINATION PROTEIN NUSA"/>
    <property type="match status" value="1"/>
</dbReference>
<keyword evidence="5 7" id="KW-0805">Transcription regulation</keyword>
<dbReference type="SUPFAM" id="SSF50249">
    <property type="entry name" value="Nucleic acid-binding proteins"/>
    <property type="match status" value="1"/>
</dbReference>
<dbReference type="SUPFAM" id="SSF69705">
    <property type="entry name" value="Transcription factor NusA, N-terminal domain"/>
    <property type="match status" value="1"/>
</dbReference>
<comment type="similarity">
    <text evidence="7">Belongs to the NusA family.</text>
</comment>
<dbReference type="GO" id="GO:0006353">
    <property type="term" value="P:DNA-templated transcription termination"/>
    <property type="evidence" value="ECO:0007669"/>
    <property type="project" value="UniProtKB-UniRule"/>
</dbReference>
<dbReference type="NCBIfam" id="TIGR01953">
    <property type="entry name" value="NusA"/>
    <property type="match status" value="1"/>
</dbReference>
<dbReference type="RefSeq" id="WP_104763030.1">
    <property type="nucleotide sequence ID" value="NZ_FZPM01000012.1"/>
</dbReference>
<evidence type="ECO:0000313" key="12">
    <source>
        <dbReference type="Proteomes" id="UP000256424"/>
    </source>
</evidence>
<dbReference type="Gene3D" id="2.40.50.140">
    <property type="entry name" value="Nucleic acid-binding proteins"/>
    <property type="match status" value="1"/>
</dbReference>
<dbReference type="GO" id="GO:0003700">
    <property type="term" value="F:DNA-binding transcription factor activity"/>
    <property type="evidence" value="ECO:0007669"/>
    <property type="project" value="InterPro"/>
</dbReference>
<comment type="function">
    <text evidence="7">Participates in both transcription termination and antitermination.</text>
</comment>
<keyword evidence="3 7" id="KW-0889">Transcription antitermination</keyword>
<reference evidence="11 12" key="1">
    <citation type="submission" date="2018-04" db="EMBL/GenBank/DDBJ databases">
        <title>Novel Campyloabacter and Helicobacter Species and Strains.</title>
        <authorList>
            <person name="Mannion A.J."/>
            <person name="Shen Z."/>
            <person name="Fox J.G."/>
        </authorList>
    </citation>
    <scope>NUCLEOTIDE SEQUENCE [LARGE SCALE GENOMIC DNA]</scope>
    <source>
        <strain evidence="11 12">MIT 97-5075</strain>
    </source>
</reference>
<keyword evidence="1 7" id="KW-0806">Transcription termination</keyword>
<dbReference type="AlphaFoldDB" id="A0A3D8J8H8"/>
<dbReference type="OrthoDB" id="9807233at2"/>
<dbReference type="Gene3D" id="3.30.1480.10">
    <property type="entry name" value="NusA, N-terminal domain"/>
    <property type="match status" value="1"/>
</dbReference>
<protein>
    <recommendedName>
        <fullName evidence="7">Transcription termination/antitermination protein NusA</fullName>
    </recommendedName>
</protein>
<dbReference type="GO" id="GO:0031564">
    <property type="term" value="P:transcription antitermination"/>
    <property type="evidence" value="ECO:0007669"/>
    <property type="project" value="UniProtKB-UniRule"/>
</dbReference>
<dbReference type="InterPro" id="IPR013735">
    <property type="entry name" value="TF_NusA_N"/>
</dbReference>
<dbReference type="SUPFAM" id="SSF54814">
    <property type="entry name" value="Prokaryotic type KH domain (KH-domain type II)"/>
    <property type="match status" value="2"/>
</dbReference>
<dbReference type="Pfam" id="PF26594">
    <property type="entry name" value="KH_NusA_2nd"/>
    <property type="match status" value="1"/>
</dbReference>
<dbReference type="Pfam" id="PF08529">
    <property type="entry name" value="NusA_N"/>
    <property type="match status" value="1"/>
</dbReference>
<evidence type="ECO:0000256" key="4">
    <source>
        <dbReference type="ARBA" id="ARBA00022884"/>
    </source>
</evidence>
<dbReference type="FunFam" id="3.30.300.20:FF:000002">
    <property type="entry name" value="Transcription termination/antitermination protein NusA"/>
    <property type="match status" value="1"/>
</dbReference>
<evidence type="ECO:0000256" key="7">
    <source>
        <dbReference type="HAMAP-Rule" id="MF_00945"/>
    </source>
</evidence>
<comment type="subcellular location">
    <subcellularLocation>
        <location evidence="7">Cytoplasm</location>
    </subcellularLocation>
</comment>
<keyword evidence="4 7" id="KW-0694">RNA-binding</keyword>
<evidence type="ECO:0000259" key="10">
    <source>
        <dbReference type="Pfam" id="PF26594"/>
    </source>
</evidence>
<evidence type="ECO:0000256" key="6">
    <source>
        <dbReference type="ARBA" id="ARBA00023163"/>
    </source>
</evidence>
<evidence type="ECO:0000256" key="2">
    <source>
        <dbReference type="ARBA" id="ARBA00022490"/>
    </source>
</evidence>
<gene>
    <name evidence="7" type="primary">nusA</name>
    <name evidence="11" type="ORF">CQA66_01780</name>
</gene>
<comment type="caution">
    <text evidence="11">The sequence shown here is derived from an EMBL/GenBank/DDBJ whole genome shotgun (WGS) entry which is preliminary data.</text>
</comment>
<dbReference type="HAMAP" id="MF_00945_B">
    <property type="entry name" value="NusA_B"/>
    <property type="match status" value="1"/>
</dbReference>
<evidence type="ECO:0000259" key="8">
    <source>
        <dbReference type="Pfam" id="PF08529"/>
    </source>
</evidence>
<evidence type="ECO:0000256" key="3">
    <source>
        <dbReference type="ARBA" id="ARBA00022814"/>
    </source>
</evidence>
<feature type="domain" description="NusA-like second KH" evidence="10">
    <location>
        <begin position="283"/>
        <end position="359"/>
    </location>
</feature>
<dbReference type="PANTHER" id="PTHR22648">
    <property type="entry name" value="TRANSCRIPTION TERMINATION FACTOR NUSA"/>
    <property type="match status" value="1"/>
</dbReference>
<feature type="domain" description="Transcription factor NusA N-terminal" evidence="8">
    <location>
        <begin position="4"/>
        <end position="126"/>
    </location>
</feature>
<evidence type="ECO:0000259" key="9">
    <source>
        <dbReference type="Pfam" id="PF13184"/>
    </source>
</evidence>